<gene>
    <name evidence="2" type="ORF">Tbon_00315</name>
</gene>
<dbReference type="RefSeq" id="WP_158065767.1">
    <property type="nucleotide sequence ID" value="NZ_CP042829.1"/>
</dbReference>
<proteinExistence type="predicted"/>
<dbReference type="NCBIfam" id="TIGR01906">
    <property type="entry name" value="integ_TIGR01906"/>
    <property type="match status" value="1"/>
</dbReference>
<feature type="transmembrane region" description="Helical" evidence="1">
    <location>
        <begin position="105"/>
        <end position="127"/>
    </location>
</feature>
<sequence>MVHTFRLLAAAAYALALPLLIVTAPVRWLASDIAVYERGFRTYDAETRTGLPLAELDRAGRDIIDYFENDARDLRIVVTVNGVEEPLYNDRETAHMRDVKRLMWALYRVNEIALVVVLGYIALAVLWSRERSVRGLATLSLAGLAAGGLVVGLIAAFALTGFDQAWTAFHEVAFRNDLWRLDPDTDRLIQMFPEPFWQDVTYLAGGIMAAEALAVATLCAGYLLRTRSESGSVRGRAGTPAATTAPRGG</sequence>
<evidence type="ECO:0000313" key="2">
    <source>
        <dbReference type="EMBL" id="QFG01820.1"/>
    </source>
</evidence>
<evidence type="ECO:0000256" key="1">
    <source>
        <dbReference type="SAM" id="Phobius"/>
    </source>
</evidence>
<reference evidence="2 3" key="1">
    <citation type="submission" date="2019-10" db="EMBL/GenBank/DDBJ databases">
        <title>Thermopilla bonchosmolovskayae gen. nov., sp. nov., a moderately thermophilic Chloroflexi bacterium from a Chukotka hot spring (Arctic, Russia), representing a novel classis Thermopillaia, which include previously uncultivated lineage OLB14.</title>
        <authorList>
            <person name="Kochetkova T.V."/>
            <person name="Zayulina K.S."/>
            <person name="Zhigarkov V.S."/>
            <person name="Minaev N.V."/>
            <person name="Novikov A."/>
            <person name="Toshchakov S.V."/>
            <person name="Elcheninov A.G."/>
            <person name="Kublanov I.V."/>
        </authorList>
    </citation>
    <scope>NUCLEOTIDE SEQUENCE [LARGE SCALE GENOMIC DNA]</scope>
    <source>
        <strain evidence="2 3">3753O</strain>
    </source>
</reference>
<feature type="transmembrane region" description="Helical" evidence="1">
    <location>
        <begin position="7"/>
        <end position="30"/>
    </location>
</feature>
<keyword evidence="1" id="KW-0812">Transmembrane</keyword>
<dbReference type="Proteomes" id="UP000326331">
    <property type="component" value="Chromosome"/>
</dbReference>
<protein>
    <submittedName>
        <fullName evidence="2">TIGR01906 family membrane protein</fullName>
    </submittedName>
</protein>
<dbReference type="Pfam" id="PF07314">
    <property type="entry name" value="Lit"/>
    <property type="match status" value="1"/>
</dbReference>
<keyword evidence="3" id="KW-1185">Reference proteome</keyword>
<accession>A0ABX6BY41</accession>
<feature type="transmembrane region" description="Helical" evidence="1">
    <location>
        <begin position="139"/>
        <end position="159"/>
    </location>
</feature>
<dbReference type="InterPro" id="IPR010178">
    <property type="entry name" value="Lit"/>
</dbReference>
<keyword evidence="1" id="KW-1133">Transmembrane helix</keyword>
<keyword evidence="1" id="KW-0472">Membrane</keyword>
<name>A0ABX6BY41_9CHLR</name>
<dbReference type="EMBL" id="CP042829">
    <property type="protein sequence ID" value="QFG01820.1"/>
    <property type="molecule type" value="Genomic_DNA"/>
</dbReference>
<evidence type="ECO:0000313" key="3">
    <source>
        <dbReference type="Proteomes" id="UP000326331"/>
    </source>
</evidence>
<feature type="transmembrane region" description="Helical" evidence="1">
    <location>
        <begin position="200"/>
        <end position="224"/>
    </location>
</feature>
<organism evidence="2 3">
    <name type="scientific">Tepidiforma bonchosmolovskayae</name>
    <dbReference type="NCBI Taxonomy" id="2601677"/>
    <lineage>
        <taxon>Bacteria</taxon>
        <taxon>Bacillati</taxon>
        <taxon>Chloroflexota</taxon>
        <taxon>Tepidiformia</taxon>
        <taxon>Tepidiformales</taxon>
        <taxon>Tepidiformaceae</taxon>
        <taxon>Tepidiforma</taxon>
    </lineage>
</organism>